<comment type="similarity">
    <text evidence="4">Belongs to the ELP5 family.</text>
</comment>
<feature type="region of interest" description="Disordered" evidence="9">
    <location>
        <begin position="279"/>
        <end position="305"/>
    </location>
</feature>
<dbReference type="Pfam" id="PF10483">
    <property type="entry name" value="Elong_Iki1"/>
    <property type="match status" value="1"/>
</dbReference>
<evidence type="ECO:0000256" key="3">
    <source>
        <dbReference type="ARBA" id="ARBA00005043"/>
    </source>
</evidence>
<keyword evidence="6" id="KW-0963">Cytoplasm</keyword>
<keyword evidence="8" id="KW-0539">Nucleus</keyword>
<dbReference type="GeneID" id="136802732"/>
<evidence type="ECO:0000256" key="8">
    <source>
        <dbReference type="ARBA" id="ARBA00023242"/>
    </source>
</evidence>
<dbReference type="PANTHER" id="PTHR15641:SF1">
    <property type="entry name" value="ELONGATOR COMPLEX PROTEIN 5"/>
    <property type="match status" value="1"/>
</dbReference>
<name>A0A7M5VBI2_9CNID</name>
<evidence type="ECO:0000256" key="9">
    <source>
        <dbReference type="SAM" id="MobiDB-lite"/>
    </source>
</evidence>
<evidence type="ECO:0000256" key="6">
    <source>
        <dbReference type="ARBA" id="ARBA00022490"/>
    </source>
</evidence>
<evidence type="ECO:0000313" key="11">
    <source>
        <dbReference type="Proteomes" id="UP000594262"/>
    </source>
</evidence>
<evidence type="ECO:0000256" key="7">
    <source>
        <dbReference type="ARBA" id="ARBA00022694"/>
    </source>
</evidence>
<dbReference type="GO" id="GO:0000049">
    <property type="term" value="F:tRNA binding"/>
    <property type="evidence" value="ECO:0007669"/>
    <property type="project" value="TreeGrafter"/>
</dbReference>
<dbReference type="UniPathway" id="UPA00988"/>
<proteinExistence type="inferred from homology"/>
<keyword evidence="7" id="KW-0819">tRNA processing</keyword>
<comment type="subcellular location">
    <subcellularLocation>
        <location evidence="2">Cytoplasm</location>
    </subcellularLocation>
    <subcellularLocation>
        <location evidence="1">Nucleus</location>
    </subcellularLocation>
</comment>
<dbReference type="Proteomes" id="UP000594262">
    <property type="component" value="Unplaced"/>
</dbReference>
<feature type="compositionally biased region" description="Acidic residues" evidence="9">
    <location>
        <begin position="289"/>
        <end position="305"/>
    </location>
</feature>
<organism evidence="10 11">
    <name type="scientific">Clytia hemisphaerica</name>
    <dbReference type="NCBI Taxonomy" id="252671"/>
    <lineage>
        <taxon>Eukaryota</taxon>
        <taxon>Metazoa</taxon>
        <taxon>Cnidaria</taxon>
        <taxon>Hydrozoa</taxon>
        <taxon>Hydroidolina</taxon>
        <taxon>Leptothecata</taxon>
        <taxon>Obeliida</taxon>
        <taxon>Clytiidae</taxon>
        <taxon>Clytia</taxon>
    </lineage>
</organism>
<comment type="pathway">
    <text evidence="3">tRNA modification; 5-methoxycarbonylmethyl-2-thiouridine-tRNA biosynthesis.</text>
</comment>
<dbReference type="GO" id="GO:0002098">
    <property type="term" value="P:tRNA wobble uridine modification"/>
    <property type="evidence" value="ECO:0007669"/>
    <property type="project" value="InterPro"/>
</dbReference>
<keyword evidence="11" id="KW-1185">Reference proteome</keyword>
<dbReference type="EnsemblMetazoa" id="CLYHEMT007635.1">
    <property type="protein sequence ID" value="CLYHEMP007635.1"/>
    <property type="gene ID" value="CLYHEMG007635"/>
</dbReference>
<reference evidence="10" key="1">
    <citation type="submission" date="2021-01" db="UniProtKB">
        <authorList>
            <consortium name="EnsemblMetazoa"/>
        </authorList>
    </citation>
    <scope>IDENTIFICATION</scope>
</reference>
<sequence>MFQSVLNGKEKSSFNIILDTNQDQCLKYMLLNTLGNSNKNLIIGCYQESCESYAKKLRINKRIYYDDQFENYKTLMNQEKRSISNVKETMVHRIRNSGVQDIHSSVLFIDDVILFGRLHGLVNEDGEWDSSIFRTLVDVSKDIPIFLYVKPSLISEANIRALKYYCSFYAEFYPSQTFALEKRPRCECILRKKSGKIVGEKMVYEMDKFNQLKLSKLTDLVNPTITNEEEVDPTSNLTFNLRLTEAEKQAKSNTVLPYLIDDENKSLLLGDKEGVGLTSKGGEIHYTPDDFDDFDEEDPDDDLDI</sequence>
<dbReference type="GO" id="GO:0033588">
    <property type="term" value="C:elongator holoenzyme complex"/>
    <property type="evidence" value="ECO:0007669"/>
    <property type="project" value="InterPro"/>
</dbReference>
<dbReference type="RefSeq" id="XP_066915583.1">
    <property type="nucleotide sequence ID" value="XM_067059482.1"/>
</dbReference>
<dbReference type="GO" id="GO:0005634">
    <property type="term" value="C:nucleus"/>
    <property type="evidence" value="ECO:0007669"/>
    <property type="project" value="UniProtKB-SubCell"/>
</dbReference>
<protein>
    <recommendedName>
        <fullName evidence="5">Elongator complex protein 5</fullName>
    </recommendedName>
</protein>
<dbReference type="PANTHER" id="PTHR15641">
    <property type="entry name" value="ELONGATOR COMPLEX PROTEIN 5"/>
    <property type="match status" value="1"/>
</dbReference>
<evidence type="ECO:0000256" key="5">
    <source>
        <dbReference type="ARBA" id="ARBA00020264"/>
    </source>
</evidence>
<evidence type="ECO:0000256" key="2">
    <source>
        <dbReference type="ARBA" id="ARBA00004496"/>
    </source>
</evidence>
<dbReference type="AlphaFoldDB" id="A0A7M5VBI2"/>
<evidence type="ECO:0000313" key="10">
    <source>
        <dbReference type="EnsemblMetazoa" id="CLYHEMP007635.1"/>
    </source>
</evidence>
<evidence type="ECO:0000256" key="1">
    <source>
        <dbReference type="ARBA" id="ARBA00004123"/>
    </source>
</evidence>
<accession>A0A7M5VBI2</accession>
<evidence type="ECO:0000256" key="4">
    <source>
        <dbReference type="ARBA" id="ARBA00009567"/>
    </source>
</evidence>
<dbReference type="OrthoDB" id="166907at2759"/>
<dbReference type="GO" id="GO:0005829">
    <property type="term" value="C:cytosol"/>
    <property type="evidence" value="ECO:0007669"/>
    <property type="project" value="TreeGrafter"/>
</dbReference>
<dbReference type="InterPro" id="IPR019519">
    <property type="entry name" value="Elp5"/>
</dbReference>